<dbReference type="GO" id="GO:0000724">
    <property type="term" value="P:double-strand break repair via homologous recombination"/>
    <property type="evidence" value="ECO:0007669"/>
    <property type="project" value="TreeGrafter"/>
</dbReference>
<dbReference type="Pfam" id="PF13516">
    <property type="entry name" value="LRR_6"/>
    <property type="match status" value="1"/>
</dbReference>
<evidence type="ECO:0000256" key="2">
    <source>
        <dbReference type="ARBA" id="ARBA00022737"/>
    </source>
</evidence>
<feature type="non-terminal residue" evidence="4">
    <location>
        <position position="1"/>
    </location>
</feature>
<dbReference type="SUPFAM" id="SSF52047">
    <property type="entry name" value="RNI-like"/>
    <property type="match status" value="1"/>
</dbReference>
<keyword evidence="5" id="KW-1185">Reference proteome</keyword>
<dbReference type="Proteomes" id="UP000812440">
    <property type="component" value="Unassembled WGS sequence"/>
</dbReference>
<evidence type="ECO:0008006" key="6">
    <source>
        <dbReference type="Google" id="ProtNLM"/>
    </source>
</evidence>
<organism evidence="4 5">
    <name type="scientific">Hymenochirus boettgeri</name>
    <name type="common">Congo dwarf clawed frog</name>
    <dbReference type="NCBI Taxonomy" id="247094"/>
    <lineage>
        <taxon>Eukaryota</taxon>
        <taxon>Metazoa</taxon>
        <taxon>Chordata</taxon>
        <taxon>Craniata</taxon>
        <taxon>Vertebrata</taxon>
        <taxon>Euteleostomi</taxon>
        <taxon>Amphibia</taxon>
        <taxon>Batrachia</taxon>
        <taxon>Anura</taxon>
        <taxon>Pipoidea</taxon>
        <taxon>Pipidae</taxon>
        <taxon>Pipinae</taxon>
        <taxon>Hymenochirus</taxon>
    </lineage>
</organism>
<dbReference type="Gene3D" id="3.80.10.10">
    <property type="entry name" value="Ribonuclease Inhibitor"/>
    <property type="match status" value="1"/>
</dbReference>
<dbReference type="PANTHER" id="PTHR46358">
    <property type="entry name" value="TONSOKU-LIKE PROTEIN"/>
    <property type="match status" value="1"/>
</dbReference>
<comment type="subcellular location">
    <subcellularLocation>
        <location evidence="1">Nucleus</location>
    </subcellularLocation>
</comment>
<dbReference type="InterPro" id="IPR001611">
    <property type="entry name" value="Leu-rich_rpt"/>
</dbReference>
<gene>
    <name evidence="4" type="ORF">GDO86_018372</name>
</gene>
<comment type="caution">
    <text evidence="4">The sequence shown here is derived from an EMBL/GenBank/DDBJ whole genome shotgun (WGS) entry which is preliminary data.</text>
</comment>
<dbReference type="InterPro" id="IPR032675">
    <property type="entry name" value="LRR_dom_sf"/>
</dbReference>
<keyword evidence="2" id="KW-0677">Repeat</keyword>
<dbReference type="GO" id="GO:0043596">
    <property type="term" value="C:nuclear replication fork"/>
    <property type="evidence" value="ECO:0007669"/>
    <property type="project" value="TreeGrafter"/>
</dbReference>
<evidence type="ECO:0000256" key="1">
    <source>
        <dbReference type="ARBA" id="ARBA00004123"/>
    </source>
</evidence>
<accession>A0A8T2IEF2</accession>
<dbReference type="EMBL" id="JAACNH010014209">
    <property type="protein sequence ID" value="KAG8429068.1"/>
    <property type="molecule type" value="Genomic_DNA"/>
</dbReference>
<dbReference type="GO" id="GO:0031297">
    <property type="term" value="P:replication fork processing"/>
    <property type="evidence" value="ECO:0007669"/>
    <property type="project" value="TreeGrafter"/>
</dbReference>
<reference evidence="4" key="1">
    <citation type="thesis" date="2020" institute="ProQuest LLC" country="789 East Eisenhower Parkway, Ann Arbor, MI, USA">
        <title>Comparative Genomics and Chromosome Evolution.</title>
        <authorList>
            <person name="Mudd A.B."/>
        </authorList>
    </citation>
    <scope>NUCLEOTIDE SEQUENCE</scope>
    <source>
        <strain evidence="4">Female2</strain>
        <tissue evidence="4">Blood</tissue>
    </source>
</reference>
<proteinExistence type="predicted"/>
<protein>
    <recommendedName>
        <fullName evidence="6">Tonsoku-like, DNA repair protein</fullName>
    </recommendedName>
</protein>
<dbReference type="AlphaFoldDB" id="A0A8T2IEF2"/>
<evidence type="ECO:0000313" key="4">
    <source>
        <dbReference type="EMBL" id="KAG8429068.1"/>
    </source>
</evidence>
<evidence type="ECO:0000313" key="5">
    <source>
        <dbReference type="Proteomes" id="UP000812440"/>
    </source>
</evidence>
<name>A0A8T2IEF2_9PIPI</name>
<sequence length="104" mass="11317">RCLPVSPSLVSLDLSGNPNISTDGLEYLLEGFRERSSDMVSLNLTGCGVQGSLSSSALDVISSSFRELRLGSRGLAKIDQDLLQCWTGDPLVLCRQQKIFLKSR</sequence>
<evidence type="ECO:0000256" key="3">
    <source>
        <dbReference type="ARBA" id="ARBA00023242"/>
    </source>
</evidence>
<dbReference type="InterPro" id="IPR052311">
    <property type="entry name" value="MMS22L-TONSL_complex_comp"/>
</dbReference>
<keyword evidence="3" id="KW-0539">Nucleus</keyword>
<dbReference type="PANTHER" id="PTHR46358:SF1">
    <property type="entry name" value="TONSOKU-LIKE PROTEIN"/>
    <property type="match status" value="1"/>
</dbReference>